<gene>
    <name evidence="3" type="ORF">CAGA_19370</name>
</gene>
<reference evidence="3 4" key="1">
    <citation type="submission" date="2019-04" db="EMBL/GenBank/DDBJ databases">
        <authorList>
            <person name="Poehlein A."/>
            <person name="Bengelsdorf F.R."/>
            <person name="Duerre P."/>
            <person name="Daniel R."/>
        </authorList>
    </citation>
    <scope>NUCLEOTIDE SEQUENCE [LARGE SCALE GENOMIC DNA]</scope>
    <source>
        <strain evidence="3 4">BS-1</strain>
    </source>
</reference>
<dbReference type="PROSITE" id="PS51257">
    <property type="entry name" value="PROKAR_LIPOPROTEIN"/>
    <property type="match status" value="1"/>
</dbReference>
<feature type="compositionally biased region" description="Low complexity" evidence="1">
    <location>
        <begin position="83"/>
        <end position="113"/>
    </location>
</feature>
<dbReference type="AlphaFoldDB" id="A0A4Z0Y9K0"/>
<evidence type="ECO:0000256" key="1">
    <source>
        <dbReference type="SAM" id="MobiDB-lite"/>
    </source>
</evidence>
<feature type="region of interest" description="Disordered" evidence="1">
    <location>
        <begin position="27"/>
        <end position="48"/>
    </location>
</feature>
<name>A0A4Z0Y9K0_9FIRM</name>
<feature type="compositionally biased region" description="Polar residues" evidence="1">
    <location>
        <begin position="137"/>
        <end position="149"/>
    </location>
</feature>
<sequence>MRKKLLLFTGLAVLLAAVFAVGCSQQNGNSGSQGDGFKKFGAQSGREEKDTSQIRIYGKVKSVTGNQVVLSIGTSNKSGRFGSGSTQGQQESSSSSAQEASSAKSSASGSDSSDITLTGETQTFLIPVGLTLSNAGQDGSNASGSSRSAPNVGAMGAGGNAAASKDAGRSSSGMGTVSTRRASDFSSIKVGMVLVITEQTQSDGTKQITRVSVLSK</sequence>
<feature type="region of interest" description="Disordered" evidence="1">
    <location>
        <begin position="74"/>
        <end position="114"/>
    </location>
</feature>
<proteinExistence type="predicted"/>
<comment type="caution">
    <text evidence="3">The sequence shown here is derived from an EMBL/GenBank/DDBJ whole genome shotgun (WGS) entry which is preliminary data.</text>
</comment>
<keyword evidence="4" id="KW-1185">Reference proteome</keyword>
<dbReference type="EMBL" id="SRMQ01000009">
    <property type="protein sequence ID" value="TGJ75961.1"/>
    <property type="molecule type" value="Genomic_DNA"/>
</dbReference>
<dbReference type="Proteomes" id="UP000297714">
    <property type="component" value="Unassembled WGS sequence"/>
</dbReference>
<dbReference type="OrthoDB" id="1787414at2"/>
<feature type="region of interest" description="Disordered" evidence="1">
    <location>
        <begin position="137"/>
        <end position="181"/>
    </location>
</feature>
<evidence type="ECO:0000313" key="3">
    <source>
        <dbReference type="EMBL" id="TGJ75961.1"/>
    </source>
</evidence>
<feature type="compositionally biased region" description="Polar residues" evidence="1">
    <location>
        <begin position="169"/>
        <end position="181"/>
    </location>
</feature>
<dbReference type="RefSeq" id="WP_135660239.1">
    <property type="nucleotide sequence ID" value="NZ_SRMQ01000009.1"/>
</dbReference>
<keyword evidence="2" id="KW-0732">Signal</keyword>
<feature type="chain" id="PRO_5038451905" description="Lipoprotein" evidence="2">
    <location>
        <begin position="21"/>
        <end position="216"/>
    </location>
</feature>
<evidence type="ECO:0000313" key="4">
    <source>
        <dbReference type="Proteomes" id="UP000297714"/>
    </source>
</evidence>
<feature type="signal peptide" evidence="2">
    <location>
        <begin position="1"/>
        <end position="20"/>
    </location>
</feature>
<accession>A0A4Z0Y9K0</accession>
<organism evidence="3 4">
    <name type="scientific">Caproiciproducens galactitolivorans</name>
    <dbReference type="NCBI Taxonomy" id="642589"/>
    <lineage>
        <taxon>Bacteria</taxon>
        <taxon>Bacillati</taxon>
        <taxon>Bacillota</taxon>
        <taxon>Clostridia</taxon>
        <taxon>Eubacteriales</taxon>
        <taxon>Acutalibacteraceae</taxon>
        <taxon>Caproiciproducens</taxon>
    </lineage>
</organism>
<protein>
    <recommendedName>
        <fullName evidence="5">Lipoprotein</fullName>
    </recommendedName>
</protein>
<evidence type="ECO:0008006" key="5">
    <source>
        <dbReference type="Google" id="ProtNLM"/>
    </source>
</evidence>
<evidence type="ECO:0000256" key="2">
    <source>
        <dbReference type="SAM" id="SignalP"/>
    </source>
</evidence>